<evidence type="ECO:0000259" key="1">
    <source>
        <dbReference type="PROSITE" id="PS50994"/>
    </source>
</evidence>
<dbReference type="InterPro" id="IPR012337">
    <property type="entry name" value="RNaseH-like_sf"/>
</dbReference>
<dbReference type="GO" id="GO:0005829">
    <property type="term" value="C:cytosol"/>
    <property type="evidence" value="ECO:0007669"/>
    <property type="project" value="TreeGrafter"/>
</dbReference>
<sequence>MGRPTRWPGYEVLERCTEVERVSRFNTAIPISSTRAEETVAAQVQFFSSLPAHAVRSVAVDKGIEFARHHVLADTLAVPTYLADPDSAWRRGSSEHFNGRERTYLPEGTDFTTISGPELADILAEINDPPRKALDWQTPAEVLEHLCSTTACIPLHVRREPRGPRPSIDSHYSGPHGCQRSLWTRCAVR</sequence>
<evidence type="ECO:0000313" key="3">
    <source>
        <dbReference type="Proteomes" id="UP000198815"/>
    </source>
</evidence>
<dbReference type="Gene3D" id="3.30.420.10">
    <property type="entry name" value="Ribonuclease H-like superfamily/Ribonuclease H"/>
    <property type="match status" value="1"/>
</dbReference>
<dbReference type="GO" id="GO:0003676">
    <property type="term" value="F:nucleic acid binding"/>
    <property type="evidence" value="ECO:0007669"/>
    <property type="project" value="InterPro"/>
</dbReference>
<dbReference type="NCBIfam" id="NF033563">
    <property type="entry name" value="transpos_IS30"/>
    <property type="match status" value="1"/>
</dbReference>
<evidence type="ECO:0000313" key="2">
    <source>
        <dbReference type="EMBL" id="SER56391.1"/>
    </source>
</evidence>
<proteinExistence type="predicted"/>
<dbReference type="GO" id="GO:0015074">
    <property type="term" value="P:DNA integration"/>
    <property type="evidence" value="ECO:0007669"/>
    <property type="project" value="InterPro"/>
</dbReference>
<dbReference type="PANTHER" id="PTHR10948">
    <property type="entry name" value="TRANSPOSASE"/>
    <property type="match status" value="1"/>
</dbReference>
<organism evidence="2 3">
    <name type="scientific">Propionibacterium cyclohexanicum</name>
    <dbReference type="NCBI Taxonomy" id="64702"/>
    <lineage>
        <taxon>Bacteria</taxon>
        <taxon>Bacillati</taxon>
        <taxon>Actinomycetota</taxon>
        <taxon>Actinomycetes</taxon>
        <taxon>Propionibacteriales</taxon>
        <taxon>Propionibacteriaceae</taxon>
        <taxon>Propionibacterium</taxon>
    </lineage>
</organism>
<dbReference type="EMBL" id="FOGZ01000002">
    <property type="protein sequence ID" value="SER56391.1"/>
    <property type="molecule type" value="Genomic_DNA"/>
</dbReference>
<dbReference type="RefSeq" id="WP_143052777.1">
    <property type="nucleotide sequence ID" value="NZ_FOGZ01000002.1"/>
</dbReference>
<reference evidence="2 3" key="1">
    <citation type="submission" date="2016-10" db="EMBL/GenBank/DDBJ databases">
        <authorList>
            <person name="de Groot N.N."/>
        </authorList>
    </citation>
    <scope>NUCLEOTIDE SEQUENCE [LARGE SCALE GENOMIC DNA]</scope>
    <source>
        <strain evidence="2 3">DSM 16859</strain>
    </source>
</reference>
<dbReference type="PANTHER" id="PTHR10948:SF23">
    <property type="entry name" value="TRANSPOSASE INSI FOR INSERTION SEQUENCE ELEMENT IS30A-RELATED"/>
    <property type="match status" value="1"/>
</dbReference>
<keyword evidence="3" id="KW-1185">Reference proteome</keyword>
<dbReference type="GO" id="GO:0032196">
    <property type="term" value="P:transposition"/>
    <property type="evidence" value="ECO:0007669"/>
    <property type="project" value="TreeGrafter"/>
</dbReference>
<dbReference type="GO" id="GO:0004803">
    <property type="term" value="F:transposase activity"/>
    <property type="evidence" value="ECO:0007669"/>
    <property type="project" value="TreeGrafter"/>
</dbReference>
<dbReference type="InterPro" id="IPR036397">
    <property type="entry name" value="RNaseH_sf"/>
</dbReference>
<protein>
    <recommendedName>
        <fullName evidence="1">Integrase catalytic domain-containing protein</fullName>
    </recommendedName>
</protein>
<dbReference type="SUPFAM" id="SSF53098">
    <property type="entry name" value="Ribonuclease H-like"/>
    <property type="match status" value="1"/>
</dbReference>
<dbReference type="OrthoDB" id="9803231at2"/>
<gene>
    <name evidence="2" type="ORF">SAMN05443377_102175</name>
</gene>
<dbReference type="PROSITE" id="PS50994">
    <property type="entry name" value="INTEGRASE"/>
    <property type="match status" value="1"/>
</dbReference>
<dbReference type="InterPro" id="IPR001584">
    <property type="entry name" value="Integrase_cat-core"/>
</dbReference>
<dbReference type="InterPro" id="IPR051917">
    <property type="entry name" value="Transposase-Integrase"/>
</dbReference>
<dbReference type="InterPro" id="IPR053392">
    <property type="entry name" value="Transposase_IS30-like"/>
</dbReference>
<dbReference type="Proteomes" id="UP000198815">
    <property type="component" value="Unassembled WGS sequence"/>
</dbReference>
<name>A0A1H9Q7D6_9ACTN</name>
<dbReference type="STRING" id="64702.SAMN05443377_102175"/>
<dbReference type="AlphaFoldDB" id="A0A1H9Q7D6"/>
<feature type="domain" description="Integrase catalytic" evidence="1">
    <location>
        <begin position="19"/>
        <end position="147"/>
    </location>
</feature>
<accession>A0A1H9Q7D6</accession>